<gene>
    <name evidence="1" type="ORF">OXU80_07635</name>
</gene>
<dbReference type="EMBL" id="CP113520">
    <property type="protein sequence ID" value="WAJ30071.1"/>
    <property type="molecule type" value="Genomic_DNA"/>
</dbReference>
<name>A0ACD4NTN3_9HYPH</name>
<accession>A0ACD4NTN3</accession>
<evidence type="ECO:0000313" key="2">
    <source>
        <dbReference type="Proteomes" id="UP001163223"/>
    </source>
</evidence>
<sequence length="471" mass="49262">MSLSQTSPASAPLAAAPRILWRAELGSTLRIAWPLIAAQLAQMLILTTDVVMIGRLGPRELAAATLAVAVLHPFLLFGVGIATACAPMIAQALGKRDLRSVRRSFRQGFWASGIAFAVLLPLVLSIETVLLKTGQEPETAALVGDFLSSGVFLILPSLLFIVTRSFLAAHGHTGTIFAITVFCIGLNVLGLWLLVLGPFGLPQFGLFGAGIASAVTNAAMFALSLLAIQSRRRYRRYGLFVRFWKPDWPRLRRILAIGVPIGATLAAETGMFAGAAVMMGWLGTEALAGHAAALQWAALAFMVPLGLGQATTVRVGLAQGQGDRAGVGRAGWTSIGLGMGFMSTTALLFLAVPALLVGVFLHGDAAAIERPLALGVSYLSVAALFALADGAQVVSASALRGLGDTAWPMVAAICGYWAIGLPLGYVLGFPLGLEGVGIWLGLACGLAAVAAMLLLRFAFRERLGLLDRRLG</sequence>
<proteinExistence type="predicted"/>
<organism evidence="1 2">
    <name type="scientific">Antarcticirhabdus aurantiaca</name>
    <dbReference type="NCBI Taxonomy" id="2606717"/>
    <lineage>
        <taxon>Bacteria</taxon>
        <taxon>Pseudomonadati</taxon>
        <taxon>Pseudomonadota</taxon>
        <taxon>Alphaproteobacteria</taxon>
        <taxon>Hyphomicrobiales</taxon>
        <taxon>Aurantimonadaceae</taxon>
        <taxon>Antarcticirhabdus</taxon>
    </lineage>
</organism>
<keyword evidence="2" id="KW-1185">Reference proteome</keyword>
<reference evidence="1" key="1">
    <citation type="submission" date="2022-11" db="EMBL/GenBank/DDBJ databases">
        <title>beta-Carotene-producing bacterium, Jeongeuplla avenae sp. nov., alleviates the salt stress of Arabidopsis seedlings.</title>
        <authorList>
            <person name="Jiang L."/>
            <person name="Lee J."/>
        </authorList>
    </citation>
    <scope>NUCLEOTIDE SEQUENCE</scope>
    <source>
        <strain evidence="1">DY_R2A_6</strain>
    </source>
</reference>
<protein>
    <submittedName>
        <fullName evidence="1">MATE family efflux transporter</fullName>
    </submittedName>
</protein>
<dbReference type="Proteomes" id="UP001163223">
    <property type="component" value="Chromosome"/>
</dbReference>
<evidence type="ECO:0000313" key="1">
    <source>
        <dbReference type="EMBL" id="WAJ30071.1"/>
    </source>
</evidence>